<proteinExistence type="predicted"/>
<evidence type="ECO:0000313" key="1">
    <source>
        <dbReference type="EMBL" id="PUZ22627.1"/>
    </source>
</evidence>
<dbReference type="SUPFAM" id="SSF52540">
    <property type="entry name" value="P-loop containing nucleoside triphosphate hydrolases"/>
    <property type="match status" value="1"/>
</dbReference>
<organism evidence="1 2">
    <name type="scientific">Chitinophaga parva</name>
    <dbReference type="NCBI Taxonomy" id="2169414"/>
    <lineage>
        <taxon>Bacteria</taxon>
        <taxon>Pseudomonadati</taxon>
        <taxon>Bacteroidota</taxon>
        <taxon>Chitinophagia</taxon>
        <taxon>Chitinophagales</taxon>
        <taxon>Chitinophagaceae</taxon>
        <taxon>Chitinophaga</taxon>
    </lineage>
</organism>
<protein>
    <recommendedName>
        <fullName evidence="3">Sulfotransferase family protein</fullName>
    </recommendedName>
</protein>
<dbReference type="EMBL" id="QCYK01000003">
    <property type="protein sequence ID" value="PUZ22627.1"/>
    <property type="molecule type" value="Genomic_DNA"/>
</dbReference>
<comment type="caution">
    <text evidence="1">The sequence shown here is derived from an EMBL/GenBank/DDBJ whole genome shotgun (WGS) entry which is preliminary data.</text>
</comment>
<dbReference type="InterPro" id="IPR027417">
    <property type="entry name" value="P-loop_NTPase"/>
</dbReference>
<dbReference type="Proteomes" id="UP000244450">
    <property type="component" value="Unassembled WGS sequence"/>
</dbReference>
<dbReference type="RefSeq" id="WP_108688373.1">
    <property type="nucleotide sequence ID" value="NZ_QCYK01000003.1"/>
</dbReference>
<evidence type="ECO:0000313" key="2">
    <source>
        <dbReference type="Proteomes" id="UP000244450"/>
    </source>
</evidence>
<reference evidence="1 2" key="1">
    <citation type="submission" date="2018-04" db="EMBL/GenBank/DDBJ databases">
        <title>Chitinophaga fuyangensis sp. nov., isolated from soil in a chemical factory.</title>
        <authorList>
            <person name="Chen K."/>
        </authorList>
    </citation>
    <scope>NUCLEOTIDE SEQUENCE [LARGE SCALE GENOMIC DNA]</scope>
    <source>
        <strain evidence="1 2">LY-1</strain>
    </source>
</reference>
<gene>
    <name evidence="1" type="ORF">DCC81_19530</name>
</gene>
<dbReference type="Gene3D" id="3.40.50.300">
    <property type="entry name" value="P-loop containing nucleotide triphosphate hydrolases"/>
    <property type="match status" value="1"/>
</dbReference>
<accession>A0A2T7BC05</accession>
<evidence type="ECO:0008006" key="3">
    <source>
        <dbReference type="Google" id="ProtNLM"/>
    </source>
</evidence>
<sequence>MQAFIPGSYHEDGTFTWLNRKGIAFTHPFLDETIAACKHRALPTRTGTSAELLLWAAVADAVPPTALIFHVSRCGSTLLSQLLALDEKHIVLSEAPVLDQLLPHTPELVPAALRMLAQRQHGQETALFVKTDSWHLCYYESLRQLFPGVPFILLYREPLAVLHSQQRQRGRHAVPGLVPVLAPLWDVNNTEAVLDTYFANVLHRYYGLALEMAATDAHLLLLNYNEGPMAWLEKISAFTQTALTPTWRDAAYIRSSYHGKYPGQPFSEPAVTAPPPAFLQAAVQSYHQLEAIRTSATPGSGWAGIGG</sequence>
<name>A0A2T7BC05_9BACT</name>
<dbReference type="OrthoDB" id="5380394at2"/>
<dbReference type="AlphaFoldDB" id="A0A2T7BC05"/>
<keyword evidence="2" id="KW-1185">Reference proteome</keyword>